<evidence type="ECO:0000256" key="2">
    <source>
        <dbReference type="SAM" id="MobiDB-lite"/>
    </source>
</evidence>
<sequence>MSKTFDVDGMTCSGCEKIVSSEVGDIDDAESIEADHEAGTVTVTGDVDEDDVADAVEDVGYELQGSHDGADGQTFEVENVDSPDAADTVAEAVGNLDEVDSASADHEDGTVTVTGDVDEDDVEDAVEDVGYDLD</sequence>
<dbReference type="EMBL" id="JBHTAR010000011">
    <property type="protein sequence ID" value="MFC7200535.1"/>
    <property type="molecule type" value="Genomic_DNA"/>
</dbReference>
<evidence type="ECO:0000313" key="4">
    <source>
        <dbReference type="EMBL" id="MFC7200535.1"/>
    </source>
</evidence>
<name>A0ABD5Z5T4_9EURY</name>
<gene>
    <name evidence="4" type="ORF">ACFQJ9_14110</name>
</gene>
<feature type="domain" description="HMA" evidence="3">
    <location>
        <begin position="1"/>
        <end position="64"/>
    </location>
</feature>
<dbReference type="PANTHER" id="PTHR22814:SF287">
    <property type="entry name" value="COPPER TRANSPORT PROTEIN ATX1"/>
    <property type="match status" value="1"/>
</dbReference>
<feature type="region of interest" description="Disordered" evidence="2">
    <location>
        <begin position="97"/>
        <end position="134"/>
    </location>
</feature>
<dbReference type="PANTHER" id="PTHR22814">
    <property type="entry name" value="COPPER TRANSPORT PROTEIN ATOX1-RELATED"/>
    <property type="match status" value="1"/>
</dbReference>
<keyword evidence="1" id="KW-0479">Metal-binding</keyword>
<organism evidence="4 5">
    <name type="scientific">Halospeciosus flavus</name>
    <dbReference type="NCBI Taxonomy" id="3032283"/>
    <lineage>
        <taxon>Archaea</taxon>
        <taxon>Methanobacteriati</taxon>
        <taxon>Methanobacteriota</taxon>
        <taxon>Stenosarchaea group</taxon>
        <taxon>Halobacteria</taxon>
        <taxon>Halobacteriales</taxon>
        <taxon>Halobacteriaceae</taxon>
        <taxon>Halospeciosus</taxon>
    </lineage>
</organism>
<protein>
    <submittedName>
        <fullName evidence="4">Heavy-metal-associated domain-containing protein</fullName>
    </submittedName>
</protein>
<dbReference type="SUPFAM" id="SSF55008">
    <property type="entry name" value="HMA, heavy metal-associated domain"/>
    <property type="match status" value="2"/>
</dbReference>
<dbReference type="InterPro" id="IPR036163">
    <property type="entry name" value="HMA_dom_sf"/>
</dbReference>
<accession>A0ABD5Z5T4</accession>
<dbReference type="Pfam" id="PF00403">
    <property type="entry name" value="HMA"/>
    <property type="match status" value="2"/>
</dbReference>
<evidence type="ECO:0000313" key="5">
    <source>
        <dbReference type="Proteomes" id="UP001596447"/>
    </source>
</evidence>
<dbReference type="AlphaFoldDB" id="A0ABD5Z5T4"/>
<comment type="caution">
    <text evidence="4">The sequence shown here is derived from an EMBL/GenBank/DDBJ whole genome shotgun (WGS) entry which is preliminary data.</text>
</comment>
<reference evidence="4 5" key="1">
    <citation type="journal article" date="2019" name="Int. J. Syst. Evol. Microbiol.">
        <title>The Global Catalogue of Microorganisms (GCM) 10K type strain sequencing project: providing services to taxonomists for standard genome sequencing and annotation.</title>
        <authorList>
            <consortium name="The Broad Institute Genomics Platform"/>
            <consortium name="The Broad Institute Genome Sequencing Center for Infectious Disease"/>
            <person name="Wu L."/>
            <person name="Ma J."/>
        </authorList>
    </citation>
    <scope>NUCLEOTIDE SEQUENCE [LARGE SCALE GENOMIC DNA]</scope>
    <source>
        <strain evidence="4 5">XZGYJ-43</strain>
    </source>
</reference>
<feature type="domain" description="HMA" evidence="3">
    <location>
        <begin position="71"/>
        <end position="134"/>
    </location>
</feature>
<proteinExistence type="predicted"/>
<feature type="compositionally biased region" description="Acidic residues" evidence="2">
    <location>
        <begin position="116"/>
        <end position="134"/>
    </location>
</feature>
<evidence type="ECO:0000256" key="1">
    <source>
        <dbReference type="ARBA" id="ARBA00022723"/>
    </source>
</evidence>
<dbReference type="GO" id="GO:0046872">
    <property type="term" value="F:metal ion binding"/>
    <property type="evidence" value="ECO:0007669"/>
    <property type="project" value="UniProtKB-KW"/>
</dbReference>
<dbReference type="Gene3D" id="3.30.70.100">
    <property type="match status" value="2"/>
</dbReference>
<dbReference type="PROSITE" id="PS50846">
    <property type="entry name" value="HMA_2"/>
    <property type="match status" value="2"/>
</dbReference>
<dbReference type="InterPro" id="IPR006121">
    <property type="entry name" value="HMA_dom"/>
</dbReference>
<evidence type="ECO:0000259" key="3">
    <source>
        <dbReference type="PROSITE" id="PS50846"/>
    </source>
</evidence>
<keyword evidence="5" id="KW-1185">Reference proteome</keyword>
<dbReference type="RefSeq" id="WP_321170494.1">
    <property type="nucleotide sequence ID" value="NZ_CP122312.1"/>
</dbReference>
<dbReference type="CDD" id="cd00371">
    <property type="entry name" value="HMA"/>
    <property type="match status" value="1"/>
</dbReference>
<dbReference type="Proteomes" id="UP001596447">
    <property type="component" value="Unassembled WGS sequence"/>
</dbReference>